<proteinExistence type="predicted"/>
<name>A0AAN7S5R3_MYCAM</name>
<evidence type="ECO:0000313" key="3">
    <source>
        <dbReference type="Proteomes" id="UP001333110"/>
    </source>
</evidence>
<gene>
    <name evidence="2" type="ORF">QYF61_005963</name>
</gene>
<evidence type="ECO:0000256" key="1">
    <source>
        <dbReference type="SAM" id="MobiDB-lite"/>
    </source>
</evidence>
<comment type="caution">
    <text evidence="2">The sequence shown here is derived from an EMBL/GenBank/DDBJ whole genome shotgun (WGS) entry which is preliminary data.</text>
</comment>
<reference evidence="2 3" key="1">
    <citation type="journal article" date="2023" name="J. Hered.">
        <title>Chromosome-level genome of the wood stork (Mycteria americana) provides insight into avian chromosome evolution.</title>
        <authorList>
            <person name="Flamio R. Jr."/>
            <person name="Ramstad K.M."/>
        </authorList>
    </citation>
    <scope>NUCLEOTIDE SEQUENCE [LARGE SCALE GENOMIC DNA]</scope>
    <source>
        <strain evidence="2">JAX WOST 10</strain>
    </source>
</reference>
<sequence>MWFGSFRLDTRKSIFHQKGGAALAQVTREAVASPSLEVFLGQVKVVAAFIESQNGLGWKGPLKAGPVVPFGVHPPCLPSPSPSSLPLATKAASPQQLGEVCELVLAVAHSLGHKSHQCQLALDEAFKEERPSNTMRAKGTSTTDILGARTDHHS</sequence>
<organism evidence="2 3">
    <name type="scientific">Mycteria americana</name>
    <name type="common">Wood stork</name>
    <dbReference type="NCBI Taxonomy" id="33587"/>
    <lineage>
        <taxon>Eukaryota</taxon>
        <taxon>Metazoa</taxon>
        <taxon>Chordata</taxon>
        <taxon>Craniata</taxon>
        <taxon>Vertebrata</taxon>
        <taxon>Euteleostomi</taxon>
        <taxon>Archelosauria</taxon>
        <taxon>Archosauria</taxon>
        <taxon>Dinosauria</taxon>
        <taxon>Saurischia</taxon>
        <taxon>Theropoda</taxon>
        <taxon>Coelurosauria</taxon>
        <taxon>Aves</taxon>
        <taxon>Neognathae</taxon>
        <taxon>Neoaves</taxon>
        <taxon>Aequornithes</taxon>
        <taxon>Ciconiiformes</taxon>
        <taxon>Ciconiidae</taxon>
        <taxon>Mycteria</taxon>
    </lineage>
</organism>
<dbReference type="Proteomes" id="UP001333110">
    <property type="component" value="Unassembled WGS sequence"/>
</dbReference>
<protein>
    <submittedName>
        <fullName evidence="2">Uncharacterized protein</fullName>
    </submittedName>
</protein>
<feature type="region of interest" description="Disordered" evidence="1">
    <location>
        <begin position="129"/>
        <end position="154"/>
    </location>
</feature>
<evidence type="ECO:0000313" key="2">
    <source>
        <dbReference type="EMBL" id="KAK4829670.1"/>
    </source>
</evidence>
<dbReference type="AlphaFoldDB" id="A0AAN7S5R3"/>
<dbReference type="EMBL" id="JAUNZN010000001">
    <property type="protein sequence ID" value="KAK4829670.1"/>
    <property type="molecule type" value="Genomic_DNA"/>
</dbReference>
<accession>A0AAN7S5R3</accession>
<feature type="compositionally biased region" description="Polar residues" evidence="1">
    <location>
        <begin position="132"/>
        <end position="144"/>
    </location>
</feature>
<keyword evidence="3" id="KW-1185">Reference proteome</keyword>